<dbReference type="AlphaFoldDB" id="A0A9D4EIC8"/>
<comment type="caution">
    <text evidence="2">The sequence shown here is derived from an EMBL/GenBank/DDBJ whole genome shotgun (WGS) entry which is preliminary data.</text>
</comment>
<proteinExistence type="predicted"/>
<reference evidence="2" key="2">
    <citation type="submission" date="2020-11" db="EMBL/GenBank/DDBJ databases">
        <authorList>
            <person name="McCartney M.A."/>
            <person name="Auch B."/>
            <person name="Kono T."/>
            <person name="Mallez S."/>
            <person name="Becker A."/>
            <person name="Gohl D.M."/>
            <person name="Silverstein K.A.T."/>
            <person name="Koren S."/>
            <person name="Bechman K.B."/>
            <person name="Herman A."/>
            <person name="Abrahante J.E."/>
            <person name="Garbe J."/>
        </authorList>
    </citation>
    <scope>NUCLEOTIDE SEQUENCE</scope>
    <source>
        <strain evidence="2">Duluth1</strain>
        <tissue evidence="2">Whole animal</tissue>
    </source>
</reference>
<protein>
    <submittedName>
        <fullName evidence="2">Uncharacterized protein</fullName>
    </submittedName>
</protein>
<name>A0A9D4EIC8_DREPO</name>
<evidence type="ECO:0000313" key="2">
    <source>
        <dbReference type="EMBL" id="KAH3779878.1"/>
    </source>
</evidence>
<accession>A0A9D4EIC8</accession>
<gene>
    <name evidence="2" type="ORF">DPMN_157686</name>
</gene>
<dbReference type="EMBL" id="JAIWYP010000008">
    <property type="protein sequence ID" value="KAH3779878.1"/>
    <property type="molecule type" value="Genomic_DNA"/>
</dbReference>
<evidence type="ECO:0000313" key="3">
    <source>
        <dbReference type="Proteomes" id="UP000828390"/>
    </source>
</evidence>
<reference evidence="2" key="1">
    <citation type="journal article" date="2019" name="bioRxiv">
        <title>The Genome of the Zebra Mussel, Dreissena polymorpha: A Resource for Invasive Species Research.</title>
        <authorList>
            <person name="McCartney M.A."/>
            <person name="Auch B."/>
            <person name="Kono T."/>
            <person name="Mallez S."/>
            <person name="Zhang Y."/>
            <person name="Obille A."/>
            <person name="Becker A."/>
            <person name="Abrahante J.E."/>
            <person name="Garbe J."/>
            <person name="Badalamenti J.P."/>
            <person name="Herman A."/>
            <person name="Mangelson H."/>
            <person name="Liachko I."/>
            <person name="Sullivan S."/>
            <person name="Sone E.D."/>
            <person name="Koren S."/>
            <person name="Silverstein K.A.T."/>
            <person name="Beckman K.B."/>
            <person name="Gohl D.M."/>
        </authorList>
    </citation>
    <scope>NUCLEOTIDE SEQUENCE</scope>
    <source>
        <strain evidence="2">Duluth1</strain>
        <tissue evidence="2">Whole animal</tissue>
    </source>
</reference>
<organism evidence="2 3">
    <name type="scientific">Dreissena polymorpha</name>
    <name type="common">Zebra mussel</name>
    <name type="synonym">Mytilus polymorpha</name>
    <dbReference type="NCBI Taxonomy" id="45954"/>
    <lineage>
        <taxon>Eukaryota</taxon>
        <taxon>Metazoa</taxon>
        <taxon>Spiralia</taxon>
        <taxon>Lophotrochozoa</taxon>
        <taxon>Mollusca</taxon>
        <taxon>Bivalvia</taxon>
        <taxon>Autobranchia</taxon>
        <taxon>Heteroconchia</taxon>
        <taxon>Euheterodonta</taxon>
        <taxon>Imparidentia</taxon>
        <taxon>Neoheterodontei</taxon>
        <taxon>Myida</taxon>
        <taxon>Dreissenoidea</taxon>
        <taxon>Dreissenidae</taxon>
        <taxon>Dreissena</taxon>
    </lineage>
</organism>
<feature type="coiled-coil region" evidence="1">
    <location>
        <begin position="48"/>
        <end position="82"/>
    </location>
</feature>
<keyword evidence="3" id="KW-1185">Reference proteome</keyword>
<evidence type="ECO:0000256" key="1">
    <source>
        <dbReference type="SAM" id="Coils"/>
    </source>
</evidence>
<sequence length="85" mass="9802">MRHAYQTSDIQAAVSIDMTVRMVFRFIVLLALSSGQNLEPQCSKFDYEEKLITKVIKLELNINALKKQIRETDAQREMTQLNGNN</sequence>
<keyword evidence="1" id="KW-0175">Coiled coil</keyword>
<dbReference type="Proteomes" id="UP000828390">
    <property type="component" value="Unassembled WGS sequence"/>
</dbReference>